<comment type="caution">
    <text evidence="2">The sequence shown here is derived from an EMBL/GenBank/DDBJ whole genome shotgun (WGS) entry which is preliminary data.</text>
</comment>
<keyword evidence="3" id="KW-1185">Reference proteome</keyword>
<dbReference type="EMBL" id="NBYY01000022">
    <property type="protein sequence ID" value="PCS22379.1"/>
    <property type="molecule type" value="Genomic_DNA"/>
</dbReference>
<evidence type="ECO:0000313" key="3">
    <source>
        <dbReference type="Proteomes" id="UP000219020"/>
    </source>
</evidence>
<name>A0A2A5T2I0_9GAMM</name>
<sequence length="70" mass="7999">MPCLKHNDHRGHGWIFSDTSIEKSLMVKGIFKLLLCALESFLNAVFTLMNIPLKSPTYTCISHAYEDRKS</sequence>
<protein>
    <submittedName>
        <fullName evidence="2">Mobile element protein</fullName>
    </submittedName>
</protein>
<dbReference type="Proteomes" id="UP000219020">
    <property type="component" value="Unassembled WGS sequence"/>
</dbReference>
<gene>
    <name evidence="2" type="ORF">BTN49_2108</name>
</gene>
<dbReference type="Pfam" id="PF13737">
    <property type="entry name" value="DDE_Tnp_1_5"/>
    <property type="match status" value="1"/>
</dbReference>
<evidence type="ECO:0000313" key="2">
    <source>
        <dbReference type="EMBL" id="PCS22379.1"/>
    </source>
</evidence>
<evidence type="ECO:0000259" key="1">
    <source>
        <dbReference type="Pfam" id="PF13737"/>
    </source>
</evidence>
<accession>A0A2A5T2I0</accession>
<feature type="domain" description="Transposase DDE" evidence="1">
    <location>
        <begin position="6"/>
        <end position="63"/>
    </location>
</feature>
<reference evidence="3" key="1">
    <citation type="submission" date="2017-04" db="EMBL/GenBank/DDBJ databases">
        <title>Genome evolution of the luminous symbionts of deep sea anglerfish.</title>
        <authorList>
            <person name="Hendry T.A."/>
        </authorList>
    </citation>
    <scope>NUCLEOTIDE SEQUENCE [LARGE SCALE GENOMIC DNA]</scope>
</reference>
<dbReference type="InterPro" id="IPR025668">
    <property type="entry name" value="Tnp_DDE_dom"/>
</dbReference>
<organism evidence="2 3">
    <name type="scientific">Candidatus Enterovibrio escicola</name>
    <dbReference type="NCBI Taxonomy" id="1927127"/>
    <lineage>
        <taxon>Bacteria</taxon>
        <taxon>Pseudomonadati</taxon>
        <taxon>Pseudomonadota</taxon>
        <taxon>Gammaproteobacteria</taxon>
        <taxon>Vibrionales</taxon>
        <taxon>Vibrionaceae</taxon>
        <taxon>Enterovibrio</taxon>
    </lineage>
</organism>
<proteinExistence type="predicted"/>
<dbReference type="AlphaFoldDB" id="A0A2A5T2I0"/>